<dbReference type="GO" id="GO:0006355">
    <property type="term" value="P:regulation of DNA-templated transcription"/>
    <property type="evidence" value="ECO:0007669"/>
    <property type="project" value="InterPro"/>
</dbReference>
<dbReference type="PANTHER" id="PTHR16305">
    <property type="entry name" value="TESTICULAR SOLUBLE ADENYLYL CYCLASE"/>
    <property type="match status" value="1"/>
</dbReference>
<dbReference type="Pfam" id="PF00196">
    <property type="entry name" value="GerE"/>
    <property type="match status" value="1"/>
</dbReference>
<evidence type="ECO:0000256" key="1">
    <source>
        <dbReference type="ARBA" id="ARBA00022741"/>
    </source>
</evidence>
<dbReference type="AlphaFoldDB" id="A0A0J6VJX8"/>
<dbReference type="RefSeq" id="WP_048421326.1">
    <property type="nucleotide sequence ID" value="NZ_JYNX01000088.1"/>
</dbReference>
<feature type="domain" description="HTH luxR-type" evidence="3">
    <location>
        <begin position="864"/>
        <end position="928"/>
    </location>
</feature>
<dbReference type="InterPro" id="IPR036388">
    <property type="entry name" value="WH-like_DNA-bd_sf"/>
</dbReference>
<evidence type="ECO:0000256" key="2">
    <source>
        <dbReference type="ARBA" id="ARBA00022840"/>
    </source>
</evidence>
<dbReference type="GO" id="GO:0004016">
    <property type="term" value="F:adenylate cyclase activity"/>
    <property type="evidence" value="ECO:0007669"/>
    <property type="project" value="TreeGrafter"/>
</dbReference>
<dbReference type="InterPro" id="IPR016032">
    <property type="entry name" value="Sig_transdc_resp-reg_C-effctor"/>
</dbReference>
<dbReference type="Pfam" id="PF13191">
    <property type="entry name" value="AAA_16"/>
    <property type="match status" value="1"/>
</dbReference>
<dbReference type="GO" id="GO:0003677">
    <property type="term" value="F:DNA binding"/>
    <property type="evidence" value="ECO:0007669"/>
    <property type="project" value="InterPro"/>
</dbReference>
<evidence type="ECO:0000313" key="5">
    <source>
        <dbReference type="Proteomes" id="UP000036176"/>
    </source>
</evidence>
<dbReference type="SUPFAM" id="SSF52540">
    <property type="entry name" value="P-loop containing nucleoside triphosphate hydrolases"/>
    <property type="match status" value="1"/>
</dbReference>
<accession>A0A0J6VJX8</accession>
<name>A0A0J6VJX8_MYCCU</name>
<evidence type="ECO:0000259" key="3">
    <source>
        <dbReference type="PROSITE" id="PS50043"/>
    </source>
</evidence>
<reference evidence="4 5" key="1">
    <citation type="journal article" date="2015" name="Genome Biol. Evol.">
        <title>Characterization of Three Mycobacterium spp. with Potential Use in Bioremediation by Genome Sequencing and Comparative Genomics.</title>
        <authorList>
            <person name="Das S."/>
            <person name="Pettersson B.M."/>
            <person name="Behra P.R."/>
            <person name="Ramesh M."/>
            <person name="Dasgupta S."/>
            <person name="Bhattacharya A."/>
            <person name="Kirsebom L.A."/>
        </authorList>
    </citation>
    <scope>NUCLEOTIDE SEQUENCE [LARGE SCALE GENOMIC DNA]</scope>
    <source>
        <strain evidence="4 5">DSM 44219</strain>
    </source>
</reference>
<dbReference type="Gene3D" id="1.10.10.10">
    <property type="entry name" value="Winged helix-like DNA-binding domain superfamily/Winged helix DNA-binding domain"/>
    <property type="match status" value="1"/>
</dbReference>
<protein>
    <submittedName>
        <fullName evidence="4">Putative HTH-type transcriptional regulator</fullName>
    </submittedName>
</protein>
<dbReference type="InterPro" id="IPR027417">
    <property type="entry name" value="P-loop_NTPase"/>
</dbReference>
<dbReference type="EMBL" id="JYNX01000088">
    <property type="protein sequence ID" value="KMO69758.1"/>
    <property type="molecule type" value="Genomic_DNA"/>
</dbReference>
<keyword evidence="5" id="KW-1185">Reference proteome</keyword>
<proteinExistence type="predicted"/>
<dbReference type="InterPro" id="IPR000792">
    <property type="entry name" value="Tscrpt_reg_LuxR_C"/>
</dbReference>
<gene>
    <name evidence="4" type="ORF">MCHUDSM44219_05468</name>
</gene>
<evidence type="ECO:0000313" key="4">
    <source>
        <dbReference type="EMBL" id="KMO69758.1"/>
    </source>
</evidence>
<dbReference type="PANTHER" id="PTHR16305:SF35">
    <property type="entry name" value="TRANSCRIPTIONAL ACTIVATOR DOMAIN"/>
    <property type="match status" value="1"/>
</dbReference>
<dbReference type="PRINTS" id="PR00038">
    <property type="entry name" value="HTHLUXR"/>
</dbReference>
<sequence length="928" mass="98043">MSSPEPSLRGRTAECARLDELIAGLKPGACQVLVLRGEAGVGKTALLDYVVARTEKFRRIGVSGVESDMELAYAGLQQLCAPLLEHVDALPAPQCEALDVAFGRGAGDTPDRFLVGLAVLSLLAAAAEIRPLVAVVDDAQWLDQVSLQTLAFVARRLLAEPVALLFAVRDHPELLAGLPDLTVNGLSDDDARALLDSVMLARLDPRVRDRVIAETRGLPLAILEVPRSVSAAELSGGFWIAGKRSSPAAVEQTYVRRIRSLPDTTQRLLLLAAAEPVGDAALFLRAAGLMGIPISELAPAEADGLIEFGPRMRFHHPLIRSAAYRAGDLLHRRDVHRVLADATDPQTDPDRRAWHAALAAAGPDDEIAAELERSAARAQSRGGVAAAATFLERATTLTADPTLRAARALAAAQAKSDAADAAAAHELLAIAELGDLPPLQQALVARLRAQMQFVRSRSGDSGAPAVADTAPPLLEAARTLQRLDDHSSRESYLETIAALMYAGRAADPAALTRAADAALAAMAQVTDRLRPVDLLLQGTAERITGGPGAGTDTLGRAVAAMRAQADDDVAVGRWLRVPAFPILQESAAHELWDPQAVRHLATAAVRHARGSGALAGLPRALAYRAGVHLMAGEFAAAEQLLGEASSIAAATAARSPVRYHEVMLAAWRGDVAEAAKLIDSLTAEAVPRGEGRLQGLLGYAAAVLYNGQGRYEDAFTAAHECCAYPDLGFHGWCAFELVEAATRTGAGDVARDAVARLEVSATAGESDWGLGVLAAARAMTSDGAAADALFGEAVERLGRTDIVVHQARARLQYGEWLRRANRRTAARRELTAAHDLFTAMGARGFAERTRRELVATGEKVRAPAARTGGELTAQEAQIAGLAAEGMTNSEIGASLFISAHTVEWHLRKVFAKLGISSRRQLRTTAFAP</sequence>
<dbReference type="PROSITE" id="PS50043">
    <property type="entry name" value="HTH_LUXR_2"/>
    <property type="match status" value="1"/>
</dbReference>
<dbReference type="Proteomes" id="UP000036176">
    <property type="component" value="Unassembled WGS sequence"/>
</dbReference>
<comment type="caution">
    <text evidence="4">The sequence shown here is derived from an EMBL/GenBank/DDBJ whole genome shotgun (WGS) entry which is preliminary data.</text>
</comment>
<dbReference type="SMART" id="SM00421">
    <property type="entry name" value="HTH_LUXR"/>
    <property type="match status" value="1"/>
</dbReference>
<keyword evidence="2" id="KW-0067">ATP-binding</keyword>
<dbReference type="GO" id="GO:0005524">
    <property type="term" value="F:ATP binding"/>
    <property type="evidence" value="ECO:0007669"/>
    <property type="project" value="UniProtKB-KW"/>
</dbReference>
<dbReference type="OrthoDB" id="134933at2"/>
<dbReference type="CDD" id="cd06170">
    <property type="entry name" value="LuxR_C_like"/>
    <property type="match status" value="1"/>
</dbReference>
<keyword evidence="1" id="KW-0547">Nucleotide-binding</keyword>
<dbReference type="GO" id="GO:0005737">
    <property type="term" value="C:cytoplasm"/>
    <property type="evidence" value="ECO:0007669"/>
    <property type="project" value="TreeGrafter"/>
</dbReference>
<dbReference type="SUPFAM" id="SSF46894">
    <property type="entry name" value="C-terminal effector domain of the bipartite response regulators"/>
    <property type="match status" value="1"/>
</dbReference>
<organism evidence="4 5">
    <name type="scientific">Mycolicibacterium chubuense</name>
    <name type="common">Mycobacterium chubuense</name>
    <dbReference type="NCBI Taxonomy" id="1800"/>
    <lineage>
        <taxon>Bacteria</taxon>
        <taxon>Bacillati</taxon>
        <taxon>Actinomycetota</taxon>
        <taxon>Actinomycetes</taxon>
        <taxon>Mycobacteriales</taxon>
        <taxon>Mycobacteriaceae</taxon>
        <taxon>Mycolicibacterium</taxon>
    </lineage>
</organism>
<dbReference type="InterPro" id="IPR041664">
    <property type="entry name" value="AAA_16"/>
</dbReference>
<dbReference type="PATRIC" id="fig|1800.3.peg.5506"/>